<sequence>CASVTTPTSRRRDVRASTATAPAADEERGVSPSPPLPYHRVSNHQHPPRTPHPPPSTLPRALPASSDPHGHDREPRPTESCRFSASQPSDSPPRHATSRAACVSLHRVSKACEREKPYRAFLVP</sequence>
<keyword evidence="3" id="KW-1185">Reference proteome</keyword>
<feature type="region of interest" description="Disordered" evidence="1">
    <location>
        <begin position="1"/>
        <end position="98"/>
    </location>
</feature>
<feature type="non-terminal residue" evidence="2">
    <location>
        <position position="1"/>
    </location>
</feature>
<feature type="compositionally biased region" description="Basic and acidic residues" evidence="1">
    <location>
        <begin position="68"/>
        <end position="79"/>
    </location>
</feature>
<protein>
    <submittedName>
        <fullName evidence="2">Uncharacterized protein</fullName>
    </submittedName>
</protein>
<evidence type="ECO:0000313" key="3">
    <source>
        <dbReference type="Proteomes" id="UP000078542"/>
    </source>
</evidence>
<accession>A0A195C5R5</accession>
<name>A0A195C5R5_9HYME</name>
<evidence type="ECO:0000256" key="1">
    <source>
        <dbReference type="SAM" id="MobiDB-lite"/>
    </source>
</evidence>
<dbReference type="EMBL" id="KQ978231">
    <property type="protein sequence ID" value="KYM96194.1"/>
    <property type="molecule type" value="Genomic_DNA"/>
</dbReference>
<proteinExistence type="predicted"/>
<organism evidence="2 3">
    <name type="scientific">Cyphomyrmex costatus</name>
    <dbReference type="NCBI Taxonomy" id="456900"/>
    <lineage>
        <taxon>Eukaryota</taxon>
        <taxon>Metazoa</taxon>
        <taxon>Ecdysozoa</taxon>
        <taxon>Arthropoda</taxon>
        <taxon>Hexapoda</taxon>
        <taxon>Insecta</taxon>
        <taxon>Pterygota</taxon>
        <taxon>Neoptera</taxon>
        <taxon>Endopterygota</taxon>
        <taxon>Hymenoptera</taxon>
        <taxon>Apocrita</taxon>
        <taxon>Aculeata</taxon>
        <taxon>Formicoidea</taxon>
        <taxon>Formicidae</taxon>
        <taxon>Myrmicinae</taxon>
        <taxon>Cyphomyrmex</taxon>
    </lineage>
</organism>
<reference evidence="2 3" key="1">
    <citation type="submission" date="2016-03" db="EMBL/GenBank/DDBJ databases">
        <title>Cyphomyrmex costatus WGS genome.</title>
        <authorList>
            <person name="Nygaard S."/>
            <person name="Hu H."/>
            <person name="Boomsma J."/>
            <person name="Zhang G."/>
        </authorList>
    </citation>
    <scope>NUCLEOTIDE SEQUENCE [LARGE SCALE GENOMIC DNA]</scope>
    <source>
        <strain evidence="2">MS0001</strain>
        <tissue evidence="2">Whole body</tissue>
    </source>
</reference>
<dbReference type="AlphaFoldDB" id="A0A195C5R5"/>
<dbReference type="Proteomes" id="UP000078542">
    <property type="component" value="Unassembled WGS sequence"/>
</dbReference>
<evidence type="ECO:0000313" key="2">
    <source>
        <dbReference type="EMBL" id="KYM96194.1"/>
    </source>
</evidence>
<gene>
    <name evidence="2" type="ORF">ALC62_13246</name>
</gene>